<dbReference type="RefSeq" id="XP_040673819.1">
    <property type="nucleotide sequence ID" value="XM_040807884.1"/>
</dbReference>
<accession>A0A1L9Q2R9</accession>
<dbReference type="PANTHER" id="PTHR21227:SF0">
    <property type="entry name" value="TRNA-SPLICING ENDONUCLEASE SUBUNIT SEN2"/>
    <property type="match status" value="1"/>
</dbReference>
<feature type="region of interest" description="Disordered" evidence="4">
    <location>
        <begin position="1"/>
        <end position="32"/>
    </location>
</feature>
<dbReference type="Gene3D" id="2.30.30.140">
    <property type="match status" value="1"/>
</dbReference>
<gene>
    <name evidence="6" type="ORF">ASPVEDRAFT_142960</name>
</gene>
<name>A0A1L9Q2R9_ASPVE</name>
<sequence length="1898" mass="209132">MASQPQPNIAPSTQEQATPAKTRPSRRQRPDYRHIHRFPLPLTVHPLPPLIPHNPLSIVSVLLSYLTYFIAPPHNDIHSAYFDPNTSSVHVTDEKTVRALWEMGFFGKGSLSRSEPTWLDQEKKRRGLLGGVTSEEVTRQRRAERRELKLQRARSEKLIIEQRLLAEAAAREGRTTPETQSGLPSGATNGAAITAEKFSVKKAREAKFLEGQQLAKRDREIAGKAVQFSTTAEGNDSTLKQSEHAHLNGGESTQETTVDNEEHLQISNEEAFFLVYGLGALHIFDKDRKTVLSPRSLLIRFCHHSYSPPRDTSLDLKTDDPFLISYVVYHHFRSLGWVVRSGVKFGVDYLLYNRGPVFSHAEFAVVVIPSYDHPYWSETEDRRAECTGKQARSWWWFHCVNRVQAQVKKTLVVCYVEIPPPSPGLESGSADGLDVGTLLTRYSIRELDDSIDIARLQRDALGLALFYAPITIETNSSQDTLDSVTLRLADEPVSTSNSRNAPDKSPVHGTVGAGRNTAHDAPELLNPNQQSPERTTLLYSSGKPTVKMSSAEALPSDTQEISQSIIDKIIQQNKETGNNGLDSNVFDRNTLMSLQEGDSGHIDLFSGFDAAQIRALNTDENENENDDQSSSKLGDSSPLVYERDNFPESQRFVAKTPVTATKQHDVGTISTGSPLVSRNPLASDLESASGIMALSQVFKATQAPSSPLVNGLQSDLMSDRPSPNIPIQHRPLAPSLSSPFNTIAATFPRESSDTPLKYVTMKESQTNRNDLLKERMTRSADHIYEDQSDGEFDKEPSFVERQRRQRRINEEAEVQFAMLSAPARKSSPIENQAGSIAGSLVGAPQRESVDGSTEAITEQPHGPTSELQNVGMSEEETEQEEELRKPSPQSQLPNPSTEEDKENCNDPSNADPSNTESAHDRLSQALSLHESPLAPHKGPAKSLTDPQLHRQNDDMDDGPVDVIRSSPIYVVKDSQRSPGPDYVEQPEDELIESPSNRSQSRLHGSQLQNKSTTGHEQGRSLPAREVDRHVSIQGSQHGSRQFETEHIGNLSPTRPDIAGLARSSNPSQEGSTGLHTNFVRFRNSSAPSSIENGDRAPVHDSRGKSSSMPSRIAETPVHQQQRSSHDLQPFATIPETSPNHMNNEGWMSDGNNDPADQEDDDLPPPLPRTFDRANQSQPLVSDSSSPIKPLLNSKILSSPSGRQRRALTEIAADASPQVGGSAFDLNINIMSADDHEFRSAIAMSPIPPRKKRRSNDGRNIPASDPIIPVTPRSKARLTPPREDEEVTVAPPPQPIDPAGQRQRTFPGRPKSSRRSDSFWDMEDSPKFKVSSKERSKIFARSLTRERRPPPAPKSETKEVSQSISAPISAPVPAPVPNPEEITPTPVPEAPSSAPIVEEAPADEYQQPALDATIMAPNQVLAPWRGQKRAYYPAACFGKPFGTPQDQYLVKFEDSAPVEVPLGTVKRLELRIGDAVKVDMPNVPKVTHIIRGFADKLSADELRSNETATGFIPVTDVYGHLIVVLGPKQRKSLPSGGFSGPENVINVPISRIYLDTILWNQLKDRPYTYNSVSVSAEIRPQTPSDRHLTPTSPSTRLSRSFRLSNGLFTGMVFAVSYGDKSETKSRVTKMILENDGRILEDGFNELFELPLNVSLTTPTKSPAPQSTGANGGLRLRPGAEEVGFACLIADKHSRRPKYMQALALSLPCLSDRWIEDCVAKGRVLDWEIYLLPSGESSYLNGATKSRILTPYPATKARLSETVAARPNLLNGQSVLLITGRSGKADEERRKAYIFLTYALGASKIERVPDIRSARAILDQQNSGEESSSWDWVYIDDDDKAAKALTAGNAGSASLPSKKRRKSRLNEPVNGDDLSINNDVRVVGNEFVCQSLILGRLVDQ</sequence>
<feature type="region of interest" description="Disordered" evidence="4">
    <location>
        <begin position="227"/>
        <end position="261"/>
    </location>
</feature>
<evidence type="ECO:0000256" key="3">
    <source>
        <dbReference type="ARBA" id="ARBA00034031"/>
    </source>
</evidence>
<feature type="region of interest" description="Disordered" evidence="4">
    <location>
        <begin position="492"/>
        <end position="534"/>
    </location>
</feature>
<dbReference type="EMBL" id="KV878138">
    <property type="protein sequence ID" value="OJJ08057.1"/>
    <property type="molecule type" value="Genomic_DNA"/>
</dbReference>
<feature type="compositionally biased region" description="Polar residues" evidence="4">
    <location>
        <begin position="905"/>
        <end position="916"/>
    </location>
</feature>
<feature type="compositionally biased region" description="Polar residues" evidence="4">
    <location>
        <begin position="1082"/>
        <end position="1091"/>
    </location>
</feature>
<dbReference type="CDD" id="cd17745">
    <property type="entry name" value="BRCT_p53bp1_rpt1"/>
    <property type="match status" value="1"/>
</dbReference>
<dbReference type="SUPFAM" id="SSF53032">
    <property type="entry name" value="tRNA-intron endonuclease catalytic domain-like"/>
    <property type="match status" value="1"/>
</dbReference>
<feature type="compositionally biased region" description="Polar residues" evidence="4">
    <location>
        <begin position="227"/>
        <end position="240"/>
    </location>
</feature>
<feature type="compositionally biased region" description="Polar residues" evidence="4">
    <location>
        <begin position="993"/>
        <end position="1015"/>
    </location>
</feature>
<dbReference type="SUPFAM" id="SSF52113">
    <property type="entry name" value="BRCT domain"/>
    <property type="match status" value="1"/>
</dbReference>
<feature type="compositionally biased region" description="Polar residues" evidence="4">
    <location>
        <begin position="887"/>
        <end position="896"/>
    </location>
</feature>
<dbReference type="GeneID" id="63723395"/>
<proteinExistence type="inferred from homology"/>
<evidence type="ECO:0000313" key="7">
    <source>
        <dbReference type="Proteomes" id="UP000184073"/>
    </source>
</evidence>
<dbReference type="GO" id="GO:0000214">
    <property type="term" value="C:tRNA-intron endonuclease complex"/>
    <property type="evidence" value="ECO:0007669"/>
    <property type="project" value="TreeGrafter"/>
</dbReference>
<keyword evidence="7" id="KW-1185">Reference proteome</keyword>
<dbReference type="InterPro" id="IPR006677">
    <property type="entry name" value="tRNA_intron_Endonuc_cat-like"/>
</dbReference>
<dbReference type="InterPro" id="IPR001357">
    <property type="entry name" value="BRCT_dom"/>
</dbReference>
<dbReference type="InterPro" id="IPR013914">
    <property type="entry name" value="Rad9_Rad53-bd_dom_fun"/>
</dbReference>
<evidence type="ECO:0000259" key="5">
    <source>
        <dbReference type="PROSITE" id="PS50172"/>
    </source>
</evidence>
<feature type="compositionally biased region" description="Basic and acidic residues" evidence="4">
    <location>
        <begin position="1092"/>
        <end position="1103"/>
    </location>
</feature>
<dbReference type="Proteomes" id="UP000184073">
    <property type="component" value="Unassembled WGS sequence"/>
</dbReference>
<dbReference type="InterPro" id="IPR047249">
    <property type="entry name" value="BRCT_p53bp1-like_rpt1"/>
</dbReference>
<dbReference type="PANTHER" id="PTHR21227">
    <property type="entry name" value="TRNA-SPLICING ENDONUCLEASE SUBUNIT SEN2"/>
    <property type="match status" value="1"/>
</dbReference>
<dbReference type="GO" id="GO:0003676">
    <property type="term" value="F:nucleic acid binding"/>
    <property type="evidence" value="ECO:0007669"/>
    <property type="project" value="InterPro"/>
</dbReference>
<dbReference type="CDD" id="cd17724">
    <property type="entry name" value="BRCT_p53bp1_rpt2"/>
    <property type="match status" value="1"/>
</dbReference>
<dbReference type="Gene3D" id="3.40.50.10190">
    <property type="entry name" value="BRCT domain"/>
    <property type="match status" value="1"/>
</dbReference>
<evidence type="ECO:0000256" key="1">
    <source>
        <dbReference type="ARBA" id="ARBA00008078"/>
    </source>
</evidence>
<dbReference type="Pfam" id="PF01974">
    <property type="entry name" value="tRNA_int_endo"/>
    <property type="match status" value="1"/>
</dbReference>
<dbReference type="FunFam" id="2.30.30.140:FF:000141">
    <property type="entry name" value="DNA damage repair protein (Rad9)"/>
    <property type="match status" value="1"/>
</dbReference>
<dbReference type="EC" id="4.6.1.16" evidence="2"/>
<dbReference type="OrthoDB" id="129353at2759"/>
<dbReference type="SMART" id="SM00292">
    <property type="entry name" value="BRCT"/>
    <property type="match status" value="1"/>
</dbReference>
<feature type="domain" description="BRCT" evidence="5">
    <location>
        <begin position="1602"/>
        <end position="1730"/>
    </location>
</feature>
<dbReference type="Pfam" id="PF08605">
    <property type="entry name" value="Rad9_Rad53_bind"/>
    <property type="match status" value="1"/>
</dbReference>
<feature type="compositionally biased region" description="Polar residues" evidence="4">
    <location>
        <begin position="1172"/>
        <end position="1186"/>
    </location>
</feature>
<dbReference type="FunFam" id="3.40.50.10190:FF:000083">
    <property type="entry name" value="DNA damage repair protein (Rad9)"/>
    <property type="match status" value="1"/>
</dbReference>
<dbReference type="GO" id="GO:0000213">
    <property type="term" value="F:tRNA-intron lyase activity"/>
    <property type="evidence" value="ECO:0007669"/>
    <property type="project" value="UniProtKB-EC"/>
</dbReference>
<feature type="compositionally biased region" description="Basic and acidic residues" evidence="4">
    <location>
        <begin position="1016"/>
        <end position="1030"/>
    </location>
</feature>
<comment type="catalytic activity">
    <reaction evidence="3">
        <text>pretRNA = a 3'-half-tRNA molecule with a 5'-OH end + a 5'-half-tRNA molecule with a 2',3'-cyclic phosphate end + an intron with a 2',3'-cyclic phosphate and a 5'-hydroxyl terminus.</text>
        <dbReference type="EC" id="4.6.1.16"/>
    </reaction>
</comment>
<feature type="compositionally biased region" description="Polar residues" evidence="4">
    <location>
        <begin position="1"/>
        <end position="19"/>
    </location>
</feature>
<dbReference type="InterPro" id="IPR036420">
    <property type="entry name" value="BRCT_dom_sf"/>
</dbReference>
<dbReference type="PROSITE" id="PS50172">
    <property type="entry name" value="BRCT"/>
    <property type="match status" value="1"/>
</dbReference>
<feature type="region of interest" description="Disordered" evidence="4">
    <location>
        <begin position="1845"/>
        <end position="1868"/>
    </location>
</feature>
<evidence type="ECO:0000256" key="2">
    <source>
        <dbReference type="ARBA" id="ARBA00012573"/>
    </source>
</evidence>
<dbReference type="CDD" id="cd22363">
    <property type="entry name" value="tRNA-intron_lyase_C"/>
    <property type="match status" value="1"/>
</dbReference>
<feature type="compositionally biased region" description="Basic and acidic residues" evidence="4">
    <location>
        <begin position="1313"/>
        <end position="1358"/>
    </location>
</feature>
<evidence type="ECO:0000256" key="4">
    <source>
        <dbReference type="SAM" id="MobiDB-lite"/>
    </source>
</evidence>
<organism evidence="6 7">
    <name type="scientific">Aspergillus versicolor CBS 583.65</name>
    <dbReference type="NCBI Taxonomy" id="1036611"/>
    <lineage>
        <taxon>Eukaryota</taxon>
        <taxon>Fungi</taxon>
        <taxon>Dikarya</taxon>
        <taxon>Ascomycota</taxon>
        <taxon>Pezizomycotina</taxon>
        <taxon>Eurotiomycetes</taxon>
        <taxon>Eurotiomycetidae</taxon>
        <taxon>Eurotiales</taxon>
        <taxon>Aspergillaceae</taxon>
        <taxon>Aspergillus</taxon>
        <taxon>Aspergillus subgen. Nidulantes</taxon>
    </lineage>
</organism>
<feature type="compositionally biased region" description="Polar residues" evidence="4">
    <location>
        <begin position="176"/>
        <end position="188"/>
    </location>
</feature>
<dbReference type="Gene3D" id="3.40.1350.10">
    <property type="match status" value="1"/>
</dbReference>
<feature type="region of interest" description="Disordered" evidence="4">
    <location>
        <begin position="1242"/>
        <end position="1393"/>
    </location>
</feature>
<dbReference type="FunFam" id="3.40.1350.10:FF:000007">
    <property type="entry name" value="tRNA-splicing endonuclease subunit Sen2"/>
    <property type="match status" value="1"/>
</dbReference>
<dbReference type="InterPro" id="IPR011856">
    <property type="entry name" value="tRNA_endonuc-like_dom_sf"/>
</dbReference>
<comment type="similarity">
    <text evidence="1">Belongs to the tRNA-intron endonuclease family.</text>
</comment>
<dbReference type="InterPro" id="IPR047250">
    <property type="entry name" value="BRCT_p53bp1-like_rpt2"/>
</dbReference>
<dbReference type="VEuPathDB" id="FungiDB:ASPVEDRAFT_142960"/>
<dbReference type="InterPro" id="IPR006676">
    <property type="entry name" value="tRNA_splic"/>
</dbReference>
<evidence type="ECO:0000313" key="6">
    <source>
        <dbReference type="EMBL" id="OJJ08057.1"/>
    </source>
</evidence>
<dbReference type="STRING" id="1036611.A0A1L9Q2R9"/>
<reference evidence="7" key="1">
    <citation type="journal article" date="2017" name="Genome Biol.">
        <title>Comparative genomics reveals high biological diversity and specific adaptations in the industrially and medically important fungal genus Aspergillus.</title>
        <authorList>
            <person name="de Vries R.P."/>
            <person name="Riley R."/>
            <person name="Wiebenga A."/>
            <person name="Aguilar-Osorio G."/>
            <person name="Amillis S."/>
            <person name="Uchima C.A."/>
            <person name="Anderluh G."/>
            <person name="Asadollahi M."/>
            <person name="Askin M."/>
            <person name="Barry K."/>
            <person name="Battaglia E."/>
            <person name="Bayram O."/>
            <person name="Benocci T."/>
            <person name="Braus-Stromeyer S.A."/>
            <person name="Caldana C."/>
            <person name="Canovas D."/>
            <person name="Cerqueira G.C."/>
            <person name="Chen F."/>
            <person name="Chen W."/>
            <person name="Choi C."/>
            <person name="Clum A."/>
            <person name="Dos Santos R.A."/>
            <person name="Damasio A.R."/>
            <person name="Diallinas G."/>
            <person name="Emri T."/>
            <person name="Fekete E."/>
            <person name="Flipphi M."/>
            <person name="Freyberg S."/>
            <person name="Gallo A."/>
            <person name="Gournas C."/>
            <person name="Habgood R."/>
            <person name="Hainaut M."/>
            <person name="Harispe M.L."/>
            <person name="Henrissat B."/>
            <person name="Hilden K.S."/>
            <person name="Hope R."/>
            <person name="Hossain A."/>
            <person name="Karabika E."/>
            <person name="Karaffa L."/>
            <person name="Karanyi Z."/>
            <person name="Krasevec N."/>
            <person name="Kuo A."/>
            <person name="Kusch H."/>
            <person name="LaButti K."/>
            <person name="Lagendijk E.L."/>
            <person name="Lapidus A."/>
            <person name="Levasseur A."/>
            <person name="Lindquist E."/>
            <person name="Lipzen A."/>
            <person name="Logrieco A.F."/>
            <person name="MacCabe A."/>
            <person name="Maekelae M.R."/>
            <person name="Malavazi I."/>
            <person name="Melin P."/>
            <person name="Meyer V."/>
            <person name="Mielnichuk N."/>
            <person name="Miskei M."/>
            <person name="Molnar A.P."/>
            <person name="Mule G."/>
            <person name="Ngan C.Y."/>
            <person name="Orejas M."/>
            <person name="Orosz E."/>
            <person name="Ouedraogo J.P."/>
            <person name="Overkamp K.M."/>
            <person name="Park H.-S."/>
            <person name="Perrone G."/>
            <person name="Piumi F."/>
            <person name="Punt P.J."/>
            <person name="Ram A.F."/>
            <person name="Ramon A."/>
            <person name="Rauscher S."/>
            <person name="Record E."/>
            <person name="Riano-Pachon D.M."/>
            <person name="Robert V."/>
            <person name="Roehrig J."/>
            <person name="Ruller R."/>
            <person name="Salamov A."/>
            <person name="Salih N.S."/>
            <person name="Samson R.A."/>
            <person name="Sandor E."/>
            <person name="Sanguinetti M."/>
            <person name="Schuetze T."/>
            <person name="Sepcic K."/>
            <person name="Shelest E."/>
            <person name="Sherlock G."/>
            <person name="Sophianopoulou V."/>
            <person name="Squina F.M."/>
            <person name="Sun H."/>
            <person name="Susca A."/>
            <person name="Todd R.B."/>
            <person name="Tsang A."/>
            <person name="Unkles S.E."/>
            <person name="van de Wiele N."/>
            <person name="van Rossen-Uffink D."/>
            <person name="Oliveira J.V."/>
            <person name="Vesth T.C."/>
            <person name="Visser J."/>
            <person name="Yu J.-H."/>
            <person name="Zhou M."/>
            <person name="Andersen M.R."/>
            <person name="Archer D.B."/>
            <person name="Baker S.E."/>
            <person name="Benoit I."/>
            <person name="Brakhage A.A."/>
            <person name="Braus G.H."/>
            <person name="Fischer R."/>
            <person name="Frisvad J.C."/>
            <person name="Goldman G.H."/>
            <person name="Houbraken J."/>
            <person name="Oakley B."/>
            <person name="Pocsi I."/>
            <person name="Scazzocchio C."/>
            <person name="Seiboth B."/>
            <person name="vanKuyk P.A."/>
            <person name="Wortman J."/>
            <person name="Dyer P.S."/>
            <person name="Grigoriev I.V."/>
        </authorList>
    </citation>
    <scope>NUCLEOTIDE SEQUENCE [LARGE SCALE GENOMIC DNA]</scope>
    <source>
        <strain evidence="7">CBS 583.65</strain>
    </source>
</reference>
<feature type="region of interest" description="Disordered" evidence="4">
    <location>
        <begin position="170"/>
        <end position="190"/>
    </location>
</feature>
<feature type="region of interest" description="Disordered" evidence="4">
    <location>
        <begin position="619"/>
        <end position="647"/>
    </location>
</feature>
<feature type="compositionally biased region" description="Polar residues" evidence="4">
    <location>
        <begin position="1062"/>
        <end position="1075"/>
    </location>
</feature>
<dbReference type="InterPro" id="IPR036167">
    <property type="entry name" value="tRNA_intron_Endo_cat-like_sf"/>
</dbReference>
<feature type="region of interest" description="Disordered" evidence="4">
    <location>
        <begin position="839"/>
        <end position="1202"/>
    </location>
</feature>
<dbReference type="GO" id="GO:0005737">
    <property type="term" value="C:cytoplasm"/>
    <property type="evidence" value="ECO:0007669"/>
    <property type="project" value="TreeGrafter"/>
</dbReference>
<protein>
    <recommendedName>
        <fullName evidence="2">tRNA-intron lyase</fullName>
        <ecNumber evidence="2">4.6.1.16</ecNumber>
    </recommendedName>
</protein>
<dbReference type="GO" id="GO:0000379">
    <property type="term" value="P:tRNA-type intron splice site recognition and cleavage"/>
    <property type="evidence" value="ECO:0007669"/>
    <property type="project" value="TreeGrafter"/>
</dbReference>
<feature type="region of interest" description="Disordered" evidence="4">
    <location>
        <begin position="782"/>
        <end position="805"/>
    </location>
</feature>